<gene>
    <name evidence="2" type="ORF">EJ03DRAFT_281631</name>
</gene>
<evidence type="ECO:0000313" key="3">
    <source>
        <dbReference type="Proteomes" id="UP000799436"/>
    </source>
</evidence>
<dbReference type="EMBL" id="ML995913">
    <property type="protein sequence ID" value="KAF2764685.1"/>
    <property type="molecule type" value="Genomic_DNA"/>
</dbReference>
<dbReference type="OrthoDB" id="422736at2759"/>
<keyword evidence="3" id="KW-1185">Reference proteome</keyword>
<dbReference type="AlphaFoldDB" id="A0A6G1KVN6"/>
<reference evidence="2" key="1">
    <citation type="journal article" date="2020" name="Stud. Mycol.">
        <title>101 Dothideomycetes genomes: a test case for predicting lifestyles and emergence of pathogens.</title>
        <authorList>
            <person name="Haridas S."/>
            <person name="Albert R."/>
            <person name="Binder M."/>
            <person name="Bloem J."/>
            <person name="Labutti K."/>
            <person name="Salamov A."/>
            <person name="Andreopoulos B."/>
            <person name="Baker S."/>
            <person name="Barry K."/>
            <person name="Bills G."/>
            <person name="Bluhm B."/>
            <person name="Cannon C."/>
            <person name="Castanera R."/>
            <person name="Culley D."/>
            <person name="Daum C."/>
            <person name="Ezra D."/>
            <person name="Gonzalez J."/>
            <person name="Henrissat B."/>
            <person name="Kuo A."/>
            <person name="Liang C."/>
            <person name="Lipzen A."/>
            <person name="Lutzoni F."/>
            <person name="Magnuson J."/>
            <person name="Mondo S."/>
            <person name="Nolan M."/>
            <person name="Ohm R."/>
            <person name="Pangilinan J."/>
            <person name="Park H.-J."/>
            <person name="Ramirez L."/>
            <person name="Alfaro M."/>
            <person name="Sun H."/>
            <person name="Tritt A."/>
            <person name="Yoshinaga Y."/>
            <person name="Zwiers L.-H."/>
            <person name="Turgeon B."/>
            <person name="Goodwin S."/>
            <person name="Spatafora J."/>
            <person name="Crous P."/>
            <person name="Grigoriev I."/>
        </authorList>
    </citation>
    <scope>NUCLEOTIDE SEQUENCE</scope>
    <source>
        <strain evidence="2">CBS 116005</strain>
    </source>
</reference>
<dbReference type="PANTHER" id="PTHR36587:SF2">
    <property type="entry name" value="EXPRESSION SITE-ASSOCIATED GENE 3 (ESAG3)-LIKE PROTEIN"/>
    <property type="match status" value="1"/>
</dbReference>
<evidence type="ECO:0000313" key="2">
    <source>
        <dbReference type="EMBL" id="KAF2764685.1"/>
    </source>
</evidence>
<evidence type="ECO:0000256" key="1">
    <source>
        <dbReference type="SAM" id="MobiDB-lite"/>
    </source>
</evidence>
<name>A0A6G1KVN6_9PEZI</name>
<proteinExistence type="predicted"/>
<protein>
    <submittedName>
        <fullName evidence="2">Uncharacterized protein</fullName>
    </submittedName>
</protein>
<dbReference type="CDD" id="cd22997">
    <property type="entry name" value="GT_LH"/>
    <property type="match status" value="1"/>
</dbReference>
<organism evidence="2 3">
    <name type="scientific">Teratosphaeria nubilosa</name>
    <dbReference type="NCBI Taxonomy" id="161662"/>
    <lineage>
        <taxon>Eukaryota</taxon>
        <taxon>Fungi</taxon>
        <taxon>Dikarya</taxon>
        <taxon>Ascomycota</taxon>
        <taxon>Pezizomycotina</taxon>
        <taxon>Dothideomycetes</taxon>
        <taxon>Dothideomycetidae</taxon>
        <taxon>Mycosphaerellales</taxon>
        <taxon>Teratosphaeriaceae</taxon>
        <taxon>Teratosphaeria</taxon>
    </lineage>
</organism>
<dbReference type="Proteomes" id="UP000799436">
    <property type="component" value="Unassembled WGS sequence"/>
</dbReference>
<feature type="region of interest" description="Disordered" evidence="1">
    <location>
        <begin position="314"/>
        <end position="340"/>
    </location>
</feature>
<accession>A0A6G1KVN6</accession>
<dbReference type="PANTHER" id="PTHR36587">
    <property type="entry name" value="EXPRESSION SITE-ASSOCIATED GENE 3 (ESAG3)-LIKE PROTEIN"/>
    <property type="match status" value="1"/>
</dbReference>
<sequence length="455" mass="51544">MLHLTGVDRHFHLVLPATAATMDLCKLLFSGLVTGYPEPVLLGWEGHGLYNGSESHLFKISETLAYLKTLPESADDDLVLLLDAYDIWFQLRPDVLIARYFKVIEKANQRLKDQGIYGMIHHGAKIKQSILFGADKTCWPDDLRRAACWAVPKSPLSDGAFGPSTDANMILARPRWLNSGTIMGPVRDMRAMLNATMYQIKKNFDDEYRFRTSDQYYFQEMWAEQEVRRIILREGNIKAPVMGQNEVTGDDIRGHVPNIAHRRRTEFHVTIDYETMVFQTSAAYTEFMTWMSFNHTTLPDSRYRLGTRLDQTPLAEDISKSPPPFAETGNDGDGSSNHRGWSDIMLGTNGITKTVFPLFHMTGDKSYRDKWWPRMWFFAGGQSLLRPTKEAKPSTGTSDVVATVNGVKWRGYRYADLFALNGKATSDGGRGAWSHQGAHLSWNDLCAVHEESLFA</sequence>